<organism evidence="1">
    <name type="scientific">Trypanosoma congolense (strain IL3000)</name>
    <dbReference type="NCBI Taxonomy" id="1068625"/>
    <lineage>
        <taxon>Eukaryota</taxon>
        <taxon>Discoba</taxon>
        <taxon>Euglenozoa</taxon>
        <taxon>Kinetoplastea</taxon>
        <taxon>Metakinetoplastina</taxon>
        <taxon>Trypanosomatida</taxon>
        <taxon>Trypanosomatidae</taxon>
        <taxon>Trypanosoma</taxon>
        <taxon>Nannomonas</taxon>
    </lineage>
</organism>
<dbReference type="SFLD" id="SFLDG01129">
    <property type="entry name" value="C1.5:_HAD__Beta-PGM__Phosphata"/>
    <property type="match status" value="1"/>
</dbReference>
<evidence type="ECO:0000313" key="1">
    <source>
        <dbReference type="EMBL" id="CCC94865.1"/>
    </source>
</evidence>
<dbReference type="PANTHER" id="PTHR17901">
    <property type="entry name" value="MAGNESIUM-DEPENDENT PHOSPHATASE 1 MDP1"/>
    <property type="match status" value="1"/>
</dbReference>
<dbReference type="NCBIfam" id="TIGR01681">
    <property type="entry name" value="HAD-SF-IIIC"/>
    <property type="match status" value="1"/>
</dbReference>
<dbReference type="NCBIfam" id="TIGR01685">
    <property type="entry name" value="MDP-1"/>
    <property type="match status" value="1"/>
</dbReference>
<reference evidence="1" key="1">
    <citation type="journal article" date="2012" name="Proc. Natl. Acad. Sci. U.S.A.">
        <title>Antigenic diversity is generated by distinct evolutionary mechanisms in African trypanosome species.</title>
        <authorList>
            <person name="Jackson A.P."/>
            <person name="Berry A."/>
            <person name="Aslett M."/>
            <person name="Allison H.C."/>
            <person name="Burton P."/>
            <person name="Vavrova-Anderson J."/>
            <person name="Brown R."/>
            <person name="Browne H."/>
            <person name="Corton N."/>
            <person name="Hauser H."/>
            <person name="Gamble J."/>
            <person name="Gilderthorp R."/>
            <person name="Marcello L."/>
            <person name="McQuillan J."/>
            <person name="Otto T.D."/>
            <person name="Quail M.A."/>
            <person name="Sanders M.J."/>
            <person name="van Tonder A."/>
            <person name="Ginger M.L."/>
            <person name="Field M.C."/>
            <person name="Barry J.D."/>
            <person name="Hertz-Fowler C."/>
            <person name="Berriman M."/>
        </authorList>
    </citation>
    <scope>NUCLEOTIDE SEQUENCE</scope>
    <source>
        <strain evidence="1">IL3000</strain>
    </source>
</reference>
<dbReference type="AlphaFoldDB" id="G0UZP6"/>
<dbReference type="VEuPathDB" id="TriTrypDB:TcIL3000.11.2570"/>
<dbReference type="GO" id="GO:0003993">
    <property type="term" value="F:acid phosphatase activity"/>
    <property type="evidence" value="ECO:0007669"/>
    <property type="project" value="TreeGrafter"/>
</dbReference>
<gene>
    <name evidence="1" type="ORF">TCIL3000_11_2570</name>
</gene>
<dbReference type="SFLD" id="SFLDG01131">
    <property type="entry name" value="C1.5.2:_MDP_Like"/>
    <property type="match status" value="1"/>
</dbReference>
<dbReference type="InterPro" id="IPR023214">
    <property type="entry name" value="HAD_sf"/>
</dbReference>
<dbReference type="SFLD" id="SFLDS00003">
    <property type="entry name" value="Haloacid_Dehalogenase"/>
    <property type="match status" value="1"/>
</dbReference>
<dbReference type="InterPro" id="IPR010036">
    <property type="entry name" value="MDP_1_eu_arc"/>
</dbReference>
<dbReference type="SUPFAM" id="SSF56784">
    <property type="entry name" value="HAD-like"/>
    <property type="match status" value="1"/>
</dbReference>
<name>G0UZP6_TRYCI</name>
<dbReference type="EMBL" id="HE575324">
    <property type="protein sequence ID" value="CCC94865.1"/>
    <property type="molecule type" value="Genomic_DNA"/>
</dbReference>
<dbReference type="InterPro" id="IPR010033">
    <property type="entry name" value="HAD_SF_ppase_IIIC"/>
</dbReference>
<dbReference type="Gene3D" id="3.40.50.1000">
    <property type="entry name" value="HAD superfamily/HAD-like"/>
    <property type="match status" value="1"/>
</dbReference>
<protein>
    <submittedName>
        <fullName evidence="1">Uncharacterized protein TCIL3000_11_2570</fullName>
    </submittedName>
</protein>
<dbReference type="InterPro" id="IPR036412">
    <property type="entry name" value="HAD-like_sf"/>
</dbReference>
<dbReference type="PANTHER" id="PTHR17901:SF14">
    <property type="entry name" value="MAGNESIUM-DEPENDENT PHOSPHATASE 1"/>
    <property type="match status" value="1"/>
</dbReference>
<dbReference type="Pfam" id="PF12689">
    <property type="entry name" value="Acid_PPase"/>
    <property type="match status" value="1"/>
</dbReference>
<proteinExistence type="predicted"/>
<accession>G0UZP6</accession>
<sequence>MSGNSVPRVIVFDLDGTLWRPEMYELWGGGAPFTLSKGNPSAATDRSNTEVRLIGETRELLQTLSTAEEWRGTQLAISSTCDEPRWALELLRLFQFTDAKGESVPMLSLFGDLVEIYKANKKTQHQTILRKAQRCDPSIKSDFSDFLFFDNQQDNISHVSSIGVTSIYCPNGMVRGVFERGLKEWREIRKRGVK</sequence>